<dbReference type="InterPro" id="IPR029058">
    <property type="entry name" value="AB_hydrolase_fold"/>
</dbReference>
<dbReference type="Proteomes" id="UP000633601">
    <property type="component" value="Unassembled WGS sequence"/>
</dbReference>
<accession>A0ABR8UZE0</accession>
<dbReference type="Pfam" id="PF00561">
    <property type="entry name" value="Abhydrolase_1"/>
    <property type="match status" value="1"/>
</dbReference>
<feature type="region of interest" description="Disordered" evidence="2">
    <location>
        <begin position="1"/>
        <end position="167"/>
    </location>
</feature>
<dbReference type="InterPro" id="IPR000639">
    <property type="entry name" value="Epox_hydrolase-like"/>
</dbReference>
<protein>
    <submittedName>
        <fullName evidence="4">Alpha/beta hydrolase</fullName>
    </submittedName>
</protein>
<evidence type="ECO:0000313" key="5">
    <source>
        <dbReference type="Proteomes" id="UP000633601"/>
    </source>
</evidence>
<feature type="region of interest" description="Disordered" evidence="2">
    <location>
        <begin position="201"/>
        <end position="269"/>
    </location>
</feature>
<evidence type="ECO:0000256" key="2">
    <source>
        <dbReference type="SAM" id="MobiDB-lite"/>
    </source>
</evidence>
<feature type="compositionally biased region" description="Low complexity" evidence="2">
    <location>
        <begin position="33"/>
        <end position="53"/>
    </location>
</feature>
<feature type="domain" description="AB hydrolase-1" evidence="3">
    <location>
        <begin position="322"/>
        <end position="570"/>
    </location>
</feature>
<organism evidence="4 5">
    <name type="scientific">Oerskovia gallyi</name>
    <dbReference type="NCBI Taxonomy" id="2762226"/>
    <lineage>
        <taxon>Bacteria</taxon>
        <taxon>Bacillati</taxon>
        <taxon>Actinomycetota</taxon>
        <taxon>Actinomycetes</taxon>
        <taxon>Micrococcales</taxon>
        <taxon>Cellulomonadaceae</taxon>
        <taxon>Oerskovia</taxon>
    </lineage>
</organism>
<dbReference type="PANTHER" id="PTHR43329">
    <property type="entry name" value="EPOXIDE HYDROLASE"/>
    <property type="match status" value="1"/>
</dbReference>
<dbReference type="InterPro" id="IPR000073">
    <property type="entry name" value="AB_hydrolase_1"/>
</dbReference>
<evidence type="ECO:0000313" key="4">
    <source>
        <dbReference type="EMBL" id="MBD7997910.1"/>
    </source>
</evidence>
<name>A0ABR8UZE0_9CELL</name>
<feature type="compositionally biased region" description="Basic and acidic residues" evidence="2">
    <location>
        <begin position="250"/>
        <end position="269"/>
    </location>
</feature>
<feature type="compositionally biased region" description="Basic residues" evidence="2">
    <location>
        <begin position="54"/>
        <end position="71"/>
    </location>
</feature>
<comment type="caution">
    <text evidence="4">The sequence shown here is derived from an EMBL/GenBank/DDBJ whole genome shotgun (WGS) entry which is preliminary data.</text>
</comment>
<keyword evidence="1 4" id="KW-0378">Hydrolase</keyword>
<dbReference type="EMBL" id="JACSQE010000003">
    <property type="protein sequence ID" value="MBD7997910.1"/>
    <property type="molecule type" value="Genomic_DNA"/>
</dbReference>
<feature type="compositionally biased region" description="Basic residues" evidence="2">
    <location>
        <begin position="221"/>
        <end position="233"/>
    </location>
</feature>
<sequence length="586" mass="62493">MIPASSGVTGRRCVGGRAVDPDTGDRWVRRDPACAGTAVAPSAGAAHGAVGPGRRARLGRRAARRAPRPRGRPHDLPPAPRDRSDGPARARPDRGRADRRHRRVGGGRPAPGACEPCRGRGPVAPRDRTLVARSRRRRPAGDLGGRARDRRGRVHGPPAWPPARPDVQGVRAPQVPGAAPGPCLHAGTAPAGGLGLRLLRGHPHGRRPRAAPACQAGPRARAAHRDRAQRRLPVRPAQGPAGRSPHGRRHGPERARRAGDRGDRAHGLERAGRFVRVTTDSSDFSAALVDGPWRHEFVPANGARFHLALAGPESRGGGSSAPLVLLLHSFPQFWWAWRYQLEALAEAGYRVAAMDLRGTGASDKPPIGYDAPTRTRDVAGVVRSLGADRAVVVGHGTGGALAWAMAALQPAVTAGVAAFAAPHPSHVHTSGRRLLTPLAQRHLAFAQLPTFPERALTQDDLVGRVLADGAATPFAPEVVDTYRTVMRIPFAAHSAMEAIRWSVRSAPRPDGRRFRSALRRPITVPTLQVHGGSDGFLRRDLTDADAAAVSRALRFEVLDGVGHFLPEEAPDDVTRLLLEWLPTTKG</sequence>
<keyword evidence="5" id="KW-1185">Reference proteome</keyword>
<dbReference type="GO" id="GO:0016787">
    <property type="term" value="F:hydrolase activity"/>
    <property type="evidence" value="ECO:0007669"/>
    <property type="project" value="UniProtKB-KW"/>
</dbReference>
<reference evidence="4 5" key="1">
    <citation type="submission" date="2020-08" db="EMBL/GenBank/DDBJ databases">
        <title>A Genomic Blueprint of the Chicken Gut Microbiome.</title>
        <authorList>
            <person name="Gilroy R."/>
            <person name="Ravi A."/>
            <person name="Getino M."/>
            <person name="Pursley I."/>
            <person name="Horton D.L."/>
            <person name="Alikhan N.-F."/>
            <person name="Baker D."/>
            <person name="Gharbi K."/>
            <person name="Hall N."/>
            <person name="Watson M."/>
            <person name="Adriaenssens E.M."/>
            <person name="Foster-Nyarko E."/>
            <person name="Jarju S."/>
            <person name="Secka A."/>
            <person name="Antonio M."/>
            <person name="Oren A."/>
            <person name="Chaudhuri R."/>
            <person name="La Ragione R.M."/>
            <person name="Hildebrand F."/>
            <person name="Pallen M.J."/>
        </authorList>
    </citation>
    <scope>NUCLEOTIDE SEQUENCE [LARGE SCALE GENOMIC DNA]</scope>
    <source>
        <strain evidence="4 5">Sa2CUA8</strain>
    </source>
</reference>
<dbReference type="Gene3D" id="3.40.50.1820">
    <property type="entry name" value="alpha/beta hydrolase"/>
    <property type="match status" value="1"/>
</dbReference>
<proteinExistence type="predicted"/>
<dbReference type="PRINTS" id="PR00412">
    <property type="entry name" value="EPOXHYDRLASE"/>
</dbReference>
<dbReference type="SUPFAM" id="SSF53474">
    <property type="entry name" value="alpha/beta-Hydrolases"/>
    <property type="match status" value="1"/>
</dbReference>
<gene>
    <name evidence="4" type="ORF">H9640_05025</name>
</gene>
<feature type="compositionally biased region" description="Basic and acidic residues" evidence="2">
    <location>
        <begin position="72"/>
        <end position="96"/>
    </location>
</feature>
<feature type="compositionally biased region" description="Basic and acidic residues" evidence="2">
    <location>
        <begin position="19"/>
        <end position="32"/>
    </location>
</feature>
<evidence type="ECO:0000259" key="3">
    <source>
        <dbReference type="Pfam" id="PF00561"/>
    </source>
</evidence>
<feature type="compositionally biased region" description="Low complexity" evidence="2">
    <location>
        <begin position="210"/>
        <end position="220"/>
    </location>
</feature>
<evidence type="ECO:0000256" key="1">
    <source>
        <dbReference type="ARBA" id="ARBA00022801"/>
    </source>
</evidence>